<evidence type="ECO:0000256" key="1">
    <source>
        <dbReference type="ARBA" id="ARBA00023125"/>
    </source>
</evidence>
<dbReference type="OrthoDB" id="5954824at2759"/>
<dbReference type="InterPro" id="IPR050211">
    <property type="entry name" value="FOX_domain-containing"/>
</dbReference>
<feature type="region of interest" description="Disordered" evidence="3">
    <location>
        <begin position="299"/>
        <end position="341"/>
    </location>
</feature>
<keyword evidence="1 2" id="KW-0238">DNA-binding</keyword>
<organism evidence="5 6">
    <name type="scientific">Gymnopus androsaceus JB14</name>
    <dbReference type="NCBI Taxonomy" id="1447944"/>
    <lineage>
        <taxon>Eukaryota</taxon>
        <taxon>Fungi</taxon>
        <taxon>Dikarya</taxon>
        <taxon>Basidiomycota</taxon>
        <taxon>Agaricomycotina</taxon>
        <taxon>Agaricomycetes</taxon>
        <taxon>Agaricomycetidae</taxon>
        <taxon>Agaricales</taxon>
        <taxon>Marasmiineae</taxon>
        <taxon>Omphalotaceae</taxon>
        <taxon>Gymnopus</taxon>
    </lineage>
</organism>
<dbReference type="InterPro" id="IPR036390">
    <property type="entry name" value="WH_DNA-bd_sf"/>
</dbReference>
<proteinExistence type="predicted"/>
<feature type="compositionally biased region" description="Low complexity" evidence="3">
    <location>
        <begin position="158"/>
        <end position="170"/>
    </location>
</feature>
<dbReference type="SMART" id="SM00339">
    <property type="entry name" value="FH"/>
    <property type="match status" value="1"/>
</dbReference>
<dbReference type="SUPFAM" id="SSF46785">
    <property type="entry name" value="Winged helix' DNA-binding domain"/>
    <property type="match status" value="1"/>
</dbReference>
<comment type="subcellular location">
    <subcellularLocation>
        <location evidence="2">Nucleus</location>
    </subcellularLocation>
</comment>
<dbReference type="InterPro" id="IPR036388">
    <property type="entry name" value="WH-like_DNA-bd_sf"/>
</dbReference>
<feature type="compositionally biased region" description="Basic residues" evidence="3">
    <location>
        <begin position="134"/>
        <end position="143"/>
    </location>
</feature>
<evidence type="ECO:0000259" key="4">
    <source>
        <dbReference type="PROSITE" id="PS50039"/>
    </source>
</evidence>
<keyword evidence="6" id="KW-1185">Reference proteome</keyword>
<dbReference type="EMBL" id="ML769396">
    <property type="protein sequence ID" value="KAE9407328.1"/>
    <property type="molecule type" value="Genomic_DNA"/>
</dbReference>
<dbReference type="InterPro" id="IPR001766">
    <property type="entry name" value="Fork_head_dom"/>
</dbReference>
<dbReference type="Proteomes" id="UP000799118">
    <property type="component" value="Unassembled WGS sequence"/>
</dbReference>
<dbReference type="GO" id="GO:0000981">
    <property type="term" value="F:DNA-binding transcription factor activity, RNA polymerase II-specific"/>
    <property type="evidence" value="ECO:0007669"/>
    <property type="project" value="TreeGrafter"/>
</dbReference>
<dbReference type="CDD" id="cd00059">
    <property type="entry name" value="FH_FOX"/>
    <property type="match status" value="1"/>
</dbReference>
<evidence type="ECO:0000256" key="2">
    <source>
        <dbReference type="PROSITE-ProRule" id="PRU00089"/>
    </source>
</evidence>
<feature type="region of interest" description="Disordered" evidence="3">
    <location>
        <begin position="112"/>
        <end position="171"/>
    </location>
</feature>
<feature type="region of interest" description="Disordered" evidence="3">
    <location>
        <begin position="1"/>
        <end position="26"/>
    </location>
</feature>
<gene>
    <name evidence="5" type="ORF">BT96DRAFT_129005</name>
</gene>
<accession>A0A6A4IDH4</accession>
<name>A0A6A4IDH4_9AGAR</name>
<evidence type="ECO:0000313" key="6">
    <source>
        <dbReference type="Proteomes" id="UP000799118"/>
    </source>
</evidence>
<keyword evidence="2" id="KW-0539">Nucleus</keyword>
<reference evidence="5" key="1">
    <citation type="journal article" date="2019" name="Environ. Microbiol.">
        <title>Fungal ecological strategies reflected in gene transcription - a case study of two litter decomposers.</title>
        <authorList>
            <person name="Barbi F."/>
            <person name="Kohler A."/>
            <person name="Barry K."/>
            <person name="Baskaran P."/>
            <person name="Daum C."/>
            <person name="Fauchery L."/>
            <person name="Ihrmark K."/>
            <person name="Kuo A."/>
            <person name="LaButti K."/>
            <person name="Lipzen A."/>
            <person name="Morin E."/>
            <person name="Grigoriev I.V."/>
            <person name="Henrissat B."/>
            <person name="Lindahl B."/>
            <person name="Martin F."/>
        </authorList>
    </citation>
    <scope>NUCLEOTIDE SEQUENCE</scope>
    <source>
        <strain evidence="5">JB14</strain>
    </source>
</reference>
<dbReference type="GO" id="GO:0000978">
    <property type="term" value="F:RNA polymerase II cis-regulatory region sequence-specific DNA binding"/>
    <property type="evidence" value="ECO:0007669"/>
    <property type="project" value="TreeGrafter"/>
</dbReference>
<sequence>MPDDRTLLPASSSGDSDPFPDAGPHLRSAFHISPGAPVDLSVIPDPPPGERPAAQLESLVQLAIYASPRGKLTLQEIYSAIEDRFEYYRTTNARWKASIRHMLSLKSIFVSTPRPPSVPGRGNYWQLDPGVTARYKRPRKRRSTSGGRSGSSRRAHPSHSFTYDSSSSGWDDSDDNKSIFEQMFPLPKTEADATSYEFCQEMKSALAAASTPTPTATPPPLRFSPSPPPSMMSPFMPPVDLNLPPPSTSYFSDTSLYPNAGGGLGTKFFHQSQSLAPPLVDPCSEMWWGRMLLPGPTPNGPNLDLNQSYSPPLPDHSLGLPKALHSPRTIRSPLPPSYYTQ</sequence>
<dbReference type="Pfam" id="PF00250">
    <property type="entry name" value="Forkhead"/>
    <property type="match status" value="1"/>
</dbReference>
<dbReference type="PANTHER" id="PTHR11829">
    <property type="entry name" value="FORKHEAD BOX PROTEIN"/>
    <property type="match status" value="1"/>
</dbReference>
<dbReference type="GO" id="GO:0005634">
    <property type="term" value="C:nucleus"/>
    <property type="evidence" value="ECO:0007669"/>
    <property type="project" value="UniProtKB-SubCell"/>
</dbReference>
<feature type="DNA-binding region" description="Fork-head" evidence="2">
    <location>
        <begin position="51"/>
        <end position="142"/>
    </location>
</feature>
<feature type="domain" description="Fork-head" evidence="4">
    <location>
        <begin position="51"/>
        <end position="142"/>
    </location>
</feature>
<dbReference type="Gene3D" id="1.10.10.10">
    <property type="entry name" value="Winged helix-like DNA-binding domain superfamily/Winged helix DNA-binding domain"/>
    <property type="match status" value="1"/>
</dbReference>
<dbReference type="PRINTS" id="PR00053">
    <property type="entry name" value="FORKHEAD"/>
</dbReference>
<dbReference type="PROSITE" id="PS50039">
    <property type="entry name" value="FORK_HEAD_3"/>
    <property type="match status" value="1"/>
</dbReference>
<evidence type="ECO:0000313" key="5">
    <source>
        <dbReference type="EMBL" id="KAE9407328.1"/>
    </source>
</evidence>
<evidence type="ECO:0000256" key="3">
    <source>
        <dbReference type="SAM" id="MobiDB-lite"/>
    </source>
</evidence>
<protein>
    <recommendedName>
        <fullName evidence="4">Fork-head domain-containing protein</fullName>
    </recommendedName>
</protein>
<dbReference type="PANTHER" id="PTHR11829:SF343">
    <property type="entry name" value="FORK-HEAD DOMAIN-CONTAINING PROTEIN"/>
    <property type="match status" value="1"/>
</dbReference>
<dbReference type="AlphaFoldDB" id="A0A6A4IDH4"/>